<feature type="region of interest" description="Disordered" evidence="1">
    <location>
        <begin position="24"/>
        <end position="64"/>
    </location>
</feature>
<accession>A0A926DTT7</accession>
<sequence length="180" mass="20691">MPRELYEEEVYDYFEEAIKSQAPYSQGNLAQVPEEEPQIAPRVPETKPARKPQPKRRPRQKQDPVRVRSKINFFIMAGLVMLGTLSIAVMYTQVFNRKAQIQALQSDLAQTQQDTVIMREENQTGMTLEELYQYAVNELGMVPADKQSTVYLPLDGKSYTNQVGEVEKESASRVTFHWFG</sequence>
<dbReference type="Proteomes" id="UP000657006">
    <property type="component" value="Unassembled WGS sequence"/>
</dbReference>
<keyword evidence="4" id="KW-1185">Reference proteome</keyword>
<comment type="caution">
    <text evidence="3">The sequence shown here is derived from an EMBL/GenBank/DDBJ whole genome shotgun (WGS) entry which is preliminary data.</text>
</comment>
<evidence type="ECO:0000256" key="1">
    <source>
        <dbReference type="SAM" id="MobiDB-lite"/>
    </source>
</evidence>
<feature type="compositionally biased region" description="Basic residues" evidence="1">
    <location>
        <begin position="49"/>
        <end position="59"/>
    </location>
</feature>
<name>A0A926DTT7_9FIRM</name>
<evidence type="ECO:0008006" key="5">
    <source>
        <dbReference type="Google" id="ProtNLM"/>
    </source>
</evidence>
<gene>
    <name evidence="3" type="ORF">H8730_09715</name>
</gene>
<evidence type="ECO:0000313" key="4">
    <source>
        <dbReference type="Proteomes" id="UP000657006"/>
    </source>
</evidence>
<evidence type="ECO:0000256" key="2">
    <source>
        <dbReference type="SAM" id="Phobius"/>
    </source>
</evidence>
<proteinExistence type="predicted"/>
<keyword evidence="2" id="KW-1133">Transmembrane helix</keyword>
<dbReference type="AlphaFoldDB" id="A0A926DTT7"/>
<dbReference type="EMBL" id="JACRSQ010000013">
    <property type="protein sequence ID" value="MBC8543823.1"/>
    <property type="molecule type" value="Genomic_DNA"/>
</dbReference>
<reference evidence="3" key="1">
    <citation type="submission" date="2020-08" db="EMBL/GenBank/DDBJ databases">
        <title>Genome public.</title>
        <authorList>
            <person name="Liu C."/>
            <person name="Sun Q."/>
        </authorList>
    </citation>
    <scope>NUCLEOTIDE SEQUENCE</scope>
    <source>
        <strain evidence="3">NSJ-32</strain>
    </source>
</reference>
<keyword evidence="2" id="KW-0812">Transmembrane</keyword>
<protein>
    <recommendedName>
        <fullName evidence="5">Cell division protein FtsL</fullName>
    </recommendedName>
</protein>
<evidence type="ECO:0000313" key="3">
    <source>
        <dbReference type="EMBL" id="MBC8543823.1"/>
    </source>
</evidence>
<dbReference type="RefSeq" id="WP_249289765.1">
    <property type="nucleotide sequence ID" value="NZ_JACRSQ010000013.1"/>
</dbReference>
<organism evidence="3 4">
    <name type="scientific">Bianquea renquensis</name>
    <dbReference type="NCBI Taxonomy" id="2763661"/>
    <lineage>
        <taxon>Bacteria</taxon>
        <taxon>Bacillati</taxon>
        <taxon>Bacillota</taxon>
        <taxon>Clostridia</taxon>
        <taxon>Eubacteriales</taxon>
        <taxon>Bianqueaceae</taxon>
        <taxon>Bianquea</taxon>
    </lineage>
</organism>
<keyword evidence="2" id="KW-0472">Membrane</keyword>
<feature type="transmembrane region" description="Helical" evidence="2">
    <location>
        <begin position="71"/>
        <end position="91"/>
    </location>
</feature>